<name>A0A5M3Z2P1_ASPTE</name>
<protein>
    <submittedName>
        <fullName evidence="1">IgE-binding protein</fullName>
    </submittedName>
</protein>
<evidence type="ECO:0000313" key="2">
    <source>
        <dbReference type="Proteomes" id="UP000452235"/>
    </source>
</evidence>
<accession>A0A5M3Z2P1</accession>
<dbReference type="PANTHER" id="PTHR42047:SF1">
    <property type="entry name" value="PROTEIN, PUTATIVE (AFU_ORTHOLOGUE AFUA_6G03560)-RELATED"/>
    <property type="match status" value="1"/>
</dbReference>
<evidence type="ECO:0000313" key="1">
    <source>
        <dbReference type="EMBL" id="GFF21174.1"/>
    </source>
</evidence>
<gene>
    <name evidence="1" type="ORF">ATEIFO6365_0014010600</name>
</gene>
<reference evidence="1 2" key="1">
    <citation type="submission" date="2020-01" db="EMBL/GenBank/DDBJ databases">
        <title>Aspergillus terreus IFO 6365 whole genome shotgun sequence.</title>
        <authorList>
            <person name="Kanamasa S."/>
            <person name="Takahashi H."/>
        </authorList>
    </citation>
    <scope>NUCLEOTIDE SEQUENCE [LARGE SCALE GENOMIC DNA]</scope>
    <source>
        <strain evidence="1 2">IFO 6365</strain>
    </source>
</reference>
<dbReference type="EMBL" id="BLJY01000014">
    <property type="protein sequence ID" value="GFF21174.1"/>
    <property type="molecule type" value="Genomic_DNA"/>
</dbReference>
<dbReference type="Proteomes" id="UP000452235">
    <property type="component" value="Unassembled WGS sequence"/>
</dbReference>
<organism evidence="1 2">
    <name type="scientific">Aspergillus terreus</name>
    <dbReference type="NCBI Taxonomy" id="33178"/>
    <lineage>
        <taxon>Eukaryota</taxon>
        <taxon>Fungi</taxon>
        <taxon>Dikarya</taxon>
        <taxon>Ascomycota</taxon>
        <taxon>Pezizomycotina</taxon>
        <taxon>Eurotiomycetes</taxon>
        <taxon>Eurotiomycetidae</taxon>
        <taxon>Eurotiales</taxon>
        <taxon>Aspergillaceae</taxon>
        <taxon>Aspergillus</taxon>
        <taxon>Aspergillus subgen. Circumdati</taxon>
    </lineage>
</organism>
<comment type="caution">
    <text evidence="1">The sequence shown here is derived from an EMBL/GenBank/DDBJ whole genome shotgun (WGS) entry which is preliminary data.</text>
</comment>
<sequence length="209" mass="21938">MFFKTLSLLAVVGSAAALPHAHANEARQSLADSFSVMASRSASPIHFLPMTARGGHFWLGGKTSSYCPKEVEEMGGVCPPGTETAFFGERSLAVEVPGGQQVYVDPTGALSFTVPHSGYIPPGSSTGPFEYTPGTPIGHWVYEGQGASGFMACPVPVNGTADVQKSPQWQVYAALQNATVPSGSVRDCLGFSAMAIARNGSEFAAWEYI</sequence>
<dbReference type="PANTHER" id="PTHR42047">
    <property type="entry name" value="PROTEIN, PUTATIVE (AFU_ORTHOLOGUE AFUA_6G03560)-RELATED"/>
    <property type="match status" value="1"/>
</dbReference>
<proteinExistence type="predicted"/>
<dbReference type="VEuPathDB" id="FungiDB:ATEG_07125"/>
<keyword evidence="2" id="KW-1185">Reference proteome</keyword>
<dbReference type="OrthoDB" id="5430620at2759"/>
<dbReference type="InterPro" id="IPR052820">
    <property type="entry name" value="PhiA_domain"/>
</dbReference>
<dbReference type="AlphaFoldDB" id="A0A5M3Z2P1"/>